<evidence type="ECO:0000313" key="5">
    <source>
        <dbReference type="Proteomes" id="UP000011777"/>
    </source>
</evidence>
<dbReference type="OrthoDB" id="6130531at2759"/>
<sequence>MSDSTPQSQPEQEHEIKQEPIIPPRDYHFHNTFVKYLIMFISAVGSVFYTTFLCTGSIFSHLTDKMLGREKYIQPDLEQRSHGYKPREAYDNLESMKPSCDLQYYLQALGLDLQEYEVTTVDGFILTMHRIIDPKETDEQRQHRKPCFLQHGLLSCSGTWIVSGKNSLGYYFHEQGFDVWLGNNRSWFVPKHSTLTGNLFNNEKYWAWSVQELGYYDLPAMIEAVLANKKYHKKLLLLGHSQGGLQSFLMLKNPHFKTLHEKIELFCPLGPAIYPGSLFYTRDFIRMINHRSKFVWLMLFGCCGFLRNLCLVRHYIANTALYGKISYCMFKYLFGWNGANWGANKKIWHFLFIFNMSYASVELMQYYLARFSPSGFTTLLQPKQAYKNDDHYLKNVVDDTKSYFQFDKSWFNDVLVPMVVFVGDNDHLVDGKRIIAHMKKHEPGYTEGRNFDFVEIPTYNHLDIVWAEDVIGSVGYVIMDKLNKLSKEEVKDEVTETVPTVAQPQGNTRDTEDADDDEAEEEVLDEKNPASPKNPEFILKDKPSPITPLNALPVPVTAS</sequence>
<feature type="transmembrane region" description="Helical" evidence="2">
    <location>
        <begin position="347"/>
        <end position="368"/>
    </location>
</feature>
<accession>M3JW39</accession>
<proteinExistence type="predicted"/>
<name>M3JW39_CANMX</name>
<gene>
    <name evidence="4" type="ORF">G210_2572</name>
</gene>
<comment type="caution">
    <text evidence="4">The sequence shown here is derived from an EMBL/GenBank/DDBJ whole genome shotgun (WGS) entry which is preliminary data.</text>
</comment>
<dbReference type="InterPro" id="IPR029058">
    <property type="entry name" value="AB_hydrolase_fold"/>
</dbReference>
<evidence type="ECO:0000256" key="2">
    <source>
        <dbReference type="SAM" id="Phobius"/>
    </source>
</evidence>
<dbReference type="OMA" id="DAVEWCF"/>
<feature type="region of interest" description="Disordered" evidence="1">
    <location>
        <begin position="489"/>
        <end position="559"/>
    </location>
</feature>
<dbReference type="STRING" id="1245528.M3JW39"/>
<dbReference type="PANTHER" id="PTHR11005">
    <property type="entry name" value="LYSOSOMAL ACID LIPASE-RELATED"/>
    <property type="match status" value="1"/>
</dbReference>
<feature type="compositionally biased region" description="Polar residues" evidence="1">
    <location>
        <begin position="1"/>
        <end position="10"/>
    </location>
</feature>
<evidence type="ECO:0000256" key="1">
    <source>
        <dbReference type="SAM" id="MobiDB-lite"/>
    </source>
</evidence>
<dbReference type="eggNOG" id="KOG2624">
    <property type="taxonomic scope" value="Eukaryota"/>
</dbReference>
<reference evidence="4 5" key="1">
    <citation type="submission" date="2013-02" db="EMBL/GenBank/DDBJ databases">
        <title>Genome sequence of Candida maltosa Xu316, a potential industrial strain for xylitol and ethanol production.</title>
        <authorList>
            <person name="Yu J."/>
            <person name="Wang Q."/>
            <person name="Geng X."/>
            <person name="Bao W."/>
            <person name="He P."/>
            <person name="Cai J."/>
        </authorList>
    </citation>
    <scope>NUCLEOTIDE SEQUENCE [LARGE SCALE GENOMIC DNA]</scope>
    <source>
        <strain evidence="5">Xu316</strain>
    </source>
</reference>
<feature type="compositionally biased region" description="Acidic residues" evidence="1">
    <location>
        <begin position="512"/>
        <end position="524"/>
    </location>
</feature>
<organism evidence="4 5">
    <name type="scientific">Candida maltosa (strain Xu316)</name>
    <name type="common">Yeast</name>
    <dbReference type="NCBI Taxonomy" id="1245528"/>
    <lineage>
        <taxon>Eukaryota</taxon>
        <taxon>Fungi</taxon>
        <taxon>Dikarya</taxon>
        <taxon>Ascomycota</taxon>
        <taxon>Saccharomycotina</taxon>
        <taxon>Pichiomycetes</taxon>
        <taxon>Debaryomycetaceae</taxon>
        <taxon>Candida/Lodderomyces clade</taxon>
        <taxon>Candida</taxon>
    </lineage>
</organism>
<feature type="transmembrane region" description="Helical" evidence="2">
    <location>
        <begin position="36"/>
        <end position="59"/>
    </location>
</feature>
<dbReference type="Gene3D" id="3.40.50.1820">
    <property type="entry name" value="alpha/beta hydrolase"/>
    <property type="match status" value="1"/>
</dbReference>
<keyword evidence="2" id="KW-0472">Membrane</keyword>
<feature type="non-terminal residue" evidence="4">
    <location>
        <position position="1"/>
    </location>
</feature>
<keyword evidence="2" id="KW-1133">Transmembrane helix</keyword>
<feature type="domain" description="Partial AB-hydrolase lipase" evidence="3">
    <location>
        <begin position="103"/>
        <end position="163"/>
    </location>
</feature>
<evidence type="ECO:0000313" key="4">
    <source>
        <dbReference type="EMBL" id="EMG47140.1"/>
    </source>
</evidence>
<protein>
    <recommendedName>
        <fullName evidence="3">Partial AB-hydrolase lipase domain-containing protein</fullName>
    </recommendedName>
</protein>
<dbReference type="SUPFAM" id="SSF53474">
    <property type="entry name" value="alpha/beta-Hydrolases"/>
    <property type="match status" value="1"/>
</dbReference>
<dbReference type="EMBL" id="AOGT01001706">
    <property type="protein sequence ID" value="EMG47140.1"/>
    <property type="molecule type" value="Genomic_DNA"/>
</dbReference>
<keyword evidence="2" id="KW-0812">Transmembrane</keyword>
<keyword evidence="5" id="KW-1185">Reference proteome</keyword>
<dbReference type="GO" id="GO:0006629">
    <property type="term" value="P:lipid metabolic process"/>
    <property type="evidence" value="ECO:0007669"/>
    <property type="project" value="InterPro"/>
</dbReference>
<feature type="transmembrane region" description="Helical" evidence="2">
    <location>
        <begin position="294"/>
        <end position="316"/>
    </location>
</feature>
<feature type="region of interest" description="Disordered" evidence="1">
    <location>
        <begin position="1"/>
        <end position="21"/>
    </location>
</feature>
<dbReference type="HOGENOM" id="CLU_024238_2_0_1"/>
<dbReference type="InterPro" id="IPR006693">
    <property type="entry name" value="AB_hydrolase_lipase"/>
</dbReference>
<dbReference type="Proteomes" id="UP000011777">
    <property type="component" value="Unassembled WGS sequence"/>
</dbReference>
<evidence type="ECO:0000259" key="3">
    <source>
        <dbReference type="Pfam" id="PF04083"/>
    </source>
</evidence>
<dbReference type="Pfam" id="PF04083">
    <property type="entry name" value="Abhydro_lipase"/>
    <property type="match status" value="1"/>
</dbReference>
<dbReference type="AlphaFoldDB" id="M3JW39"/>